<dbReference type="KEGG" id="sgra:EX895_001807"/>
<dbReference type="RefSeq" id="XP_029741261.1">
    <property type="nucleotide sequence ID" value="XM_029882406.1"/>
</dbReference>
<evidence type="ECO:0000313" key="2">
    <source>
        <dbReference type="EMBL" id="TKY89276.1"/>
    </source>
</evidence>
<sequence length="131" mass="14241">MRRATVSFALCALLSVSVFATTVEAGTQRLGDECNWTKNCQSYVEGAGPGWANGEVTCAVPQDHAPESCGSGDKKKRNKFYGTCKAVGMLEATEYGCGCGVHKGNCPEASPFSRIFWPQNWMDDYFKASHK</sequence>
<reference evidence="2 3" key="1">
    <citation type="submission" date="2019-05" db="EMBL/GenBank/DDBJ databases">
        <title>Sporisorium graminicola CBS 10092 draft sequencing and annotation.</title>
        <authorList>
            <person name="Solano-Gonzalez S."/>
            <person name="Caddick M.X."/>
            <person name="Darby A."/>
        </authorList>
    </citation>
    <scope>NUCLEOTIDE SEQUENCE [LARGE SCALE GENOMIC DNA]</scope>
    <source>
        <strain evidence="2 3">CBS 10092</strain>
    </source>
</reference>
<keyword evidence="1" id="KW-0732">Signal</keyword>
<dbReference type="GeneID" id="40724702"/>
<name>A0A4U7KY68_9BASI</name>
<feature type="signal peptide" evidence="1">
    <location>
        <begin position="1"/>
        <end position="20"/>
    </location>
</feature>
<accession>A0A4U7KY68</accession>
<feature type="chain" id="PRO_5020839897" evidence="1">
    <location>
        <begin position="21"/>
        <end position="131"/>
    </location>
</feature>
<gene>
    <name evidence="2" type="ORF">EX895_001807</name>
</gene>
<comment type="caution">
    <text evidence="2">The sequence shown here is derived from an EMBL/GenBank/DDBJ whole genome shotgun (WGS) entry which is preliminary data.</text>
</comment>
<dbReference type="AlphaFoldDB" id="A0A4U7KY68"/>
<protein>
    <submittedName>
        <fullName evidence="2">Uncharacterized protein</fullName>
    </submittedName>
</protein>
<proteinExistence type="predicted"/>
<dbReference type="Proteomes" id="UP000306050">
    <property type="component" value="Chromosome SGRAM_12"/>
</dbReference>
<evidence type="ECO:0000313" key="3">
    <source>
        <dbReference type="Proteomes" id="UP000306050"/>
    </source>
</evidence>
<dbReference type="EMBL" id="SRRM01000005">
    <property type="protein sequence ID" value="TKY89276.1"/>
    <property type="molecule type" value="Genomic_DNA"/>
</dbReference>
<dbReference type="OrthoDB" id="2544298at2759"/>
<keyword evidence="3" id="KW-1185">Reference proteome</keyword>
<evidence type="ECO:0000256" key="1">
    <source>
        <dbReference type="SAM" id="SignalP"/>
    </source>
</evidence>
<organism evidence="2 3">
    <name type="scientific">Sporisorium graminicola</name>
    <dbReference type="NCBI Taxonomy" id="280036"/>
    <lineage>
        <taxon>Eukaryota</taxon>
        <taxon>Fungi</taxon>
        <taxon>Dikarya</taxon>
        <taxon>Basidiomycota</taxon>
        <taxon>Ustilaginomycotina</taxon>
        <taxon>Ustilaginomycetes</taxon>
        <taxon>Ustilaginales</taxon>
        <taxon>Ustilaginaceae</taxon>
        <taxon>Sporisorium</taxon>
    </lineage>
</organism>